<reference evidence="1 2" key="1">
    <citation type="submission" date="2018-08" db="EMBL/GenBank/DDBJ databases">
        <title>Henriciella mobilis sp. nov., isolated from seawater.</title>
        <authorList>
            <person name="Cheng H."/>
            <person name="Wu Y.-H."/>
            <person name="Xu X.-W."/>
            <person name="Guo L.-L."/>
        </authorList>
    </citation>
    <scope>NUCLEOTIDE SEQUENCE [LARGE SCALE GENOMIC DNA]</scope>
    <source>
        <strain evidence="1 2">CCUG67844</strain>
    </source>
</reference>
<keyword evidence="2" id="KW-1185">Reference proteome</keyword>
<evidence type="ECO:0000313" key="1">
    <source>
        <dbReference type="EMBL" id="RIJ29159.1"/>
    </source>
</evidence>
<dbReference type="RefSeq" id="WP_119454573.1">
    <property type="nucleotide sequence ID" value="NZ_QWGA01000007.1"/>
</dbReference>
<organism evidence="1 2">
    <name type="scientific">Henriciella algicola</name>
    <dbReference type="NCBI Taxonomy" id="1608422"/>
    <lineage>
        <taxon>Bacteria</taxon>
        <taxon>Pseudomonadati</taxon>
        <taxon>Pseudomonadota</taxon>
        <taxon>Alphaproteobacteria</taxon>
        <taxon>Hyphomonadales</taxon>
        <taxon>Hyphomonadaceae</taxon>
        <taxon>Henriciella</taxon>
    </lineage>
</organism>
<dbReference type="CDD" id="cd02440">
    <property type="entry name" value="AdoMet_MTases"/>
    <property type="match status" value="1"/>
</dbReference>
<evidence type="ECO:0000313" key="2">
    <source>
        <dbReference type="Proteomes" id="UP000265845"/>
    </source>
</evidence>
<sequence length="227" mass="24418">MSGDQDDIGSSGKSVALEARNTGEDGRRYSPSVARNVGAIGDVLAAHMPVDGQILEIASGTGEHGARFVERFPELDWTYSDLDEISMTSQAAWVGHAKAGHRLSGPVRIDASEEHWGEAERPESFDGIFCANMVHIAPFEAAEGLVKGAGRLLKSGGKLMLYGPFAQDGEIAPSNAAFSEDLKRRDQSWGVRDLVQEVLPLAVRAGLTLETIVDMPANNLSVIFRKE</sequence>
<dbReference type="InterPro" id="IPR010342">
    <property type="entry name" value="DUF938"/>
</dbReference>
<protein>
    <submittedName>
        <fullName evidence="1">DUF938 domain-containing protein</fullName>
    </submittedName>
</protein>
<name>A0A399RHF5_9PROT</name>
<dbReference type="PANTHER" id="PTHR20974">
    <property type="entry name" value="UPF0585 PROTEIN CG18661"/>
    <property type="match status" value="1"/>
</dbReference>
<dbReference type="Proteomes" id="UP000265845">
    <property type="component" value="Unassembled WGS sequence"/>
</dbReference>
<dbReference type="Pfam" id="PF06080">
    <property type="entry name" value="DUF938"/>
    <property type="match status" value="1"/>
</dbReference>
<dbReference type="EMBL" id="QWGA01000007">
    <property type="protein sequence ID" value="RIJ29159.1"/>
    <property type="molecule type" value="Genomic_DNA"/>
</dbReference>
<dbReference type="SUPFAM" id="SSF53335">
    <property type="entry name" value="S-adenosyl-L-methionine-dependent methyltransferases"/>
    <property type="match status" value="1"/>
</dbReference>
<dbReference type="PANTHER" id="PTHR20974:SF0">
    <property type="entry name" value="UPF0585 PROTEIN CG18661"/>
    <property type="match status" value="1"/>
</dbReference>
<accession>A0A399RHF5</accession>
<dbReference type="Gene3D" id="3.40.50.150">
    <property type="entry name" value="Vaccinia Virus protein VP39"/>
    <property type="match status" value="1"/>
</dbReference>
<dbReference type="AlphaFoldDB" id="A0A399RHF5"/>
<dbReference type="InterPro" id="IPR029063">
    <property type="entry name" value="SAM-dependent_MTases_sf"/>
</dbReference>
<gene>
    <name evidence="1" type="ORF">D1222_12455</name>
</gene>
<proteinExistence type="predicted"/>
<dbReference type="OrthoDB" id="5525831at2"/>
<comment type="caution">
    <text evidence="1">The sequence shown here is derived from an EMBL/GenBank/DDBJ whole genome shotgun (WGS) entry which is preliminary data.</text>
</comment>